<evidence type="ECO:0000256" key="5">
    <source>
        <dbReference type="ARBA" id="ARBA00022729"/>
    </source>
</evidence>
<keyword evidence="7 11" id="KW-0456">Lyase</keyword>
<comment type="similarity">
    <text evidence="8">Belongs to the polysaccharide lyase 9 family.</text>
</comment>
<evidence type="ECO:0000256" key="4">
    <source>
        <dbReference type="ARBA" id="ARBA00022723"/>
    </source>
</evidence>
<evidence type="ECO:0000256" key="6">
    <source>
        <dbReference type="ARBA" id="ARBA00022837"/>
    </source>
</evidence>
<feature type="signal peptide" evidence="9">
    <location>
        <begin position="1"/>
        <end position="18"/>
    </location>
</feature>
<protein>
    <submittedName>
        <fullName evidence="11">Pectate lyase</fullName>
    </submittedName>
</protein>
<dbReference type="AlphaFoldDB" id="F3FM43"/>
<evidence type="ECO:0000256" key="2">
    <source>
        <dbReference type="ARBA" id="ARBA00004613"/>
    </source>
</evidence>
<keyword evidence="3" id="KW-0964">Secreted</keyword>
<evidence type="ECO:0000256" key="8">
    <source>
        <dbReference type="ARBA" id="ARBA00038263"/>
    </source>
</evidence>
<dbReference type="InterPro" id="IPR011050">
    <property type="entry name" value="Pectin_lyase_fold/virulence"/>
</dbReference>
<keyword evidence="5 9" id="KW-0732">Signal</keyword>
<name>F3FM43_PSESX</name>
<dbReference type="GO" id="GO:0016837">
    <property type="term" value="F:carbon-oxygen lyase activity, acting on polysaccharides"/>
    <property type="evidence" value="ECO:0007669"/>
    <property type="project" value="TreeGrafter"/>
</dbReference>
<keyword evidence="4" id="KW-0479">Metal-binding</keyword>
<accession>F3FM43</accession>
<evidence type="ECO:0000313" key="11">
    <source>
        <dbReference type="EMBL" id="EGH31279.1"/>
    </source>
</evidence>
<keyword evidence="6" id="KW-0106">Calcium</keyword>
<dbReference type="InterPro" id="IPR053868">
    <property type="entry name" value="Pel9A-like_beta_helix"/>
</dbReference>
<sequence>MRTILLTVLLVVAATAQATDYYVAPNGDDHAAGTKGAPLRTIMRAQQAAKAGDTVYFRGGVYTYTAGVNRCA</sequence>
<dbReference type="PANTHER" id="PTHR40088">
    <property type="entry name" value="PECTATE LYASE (EUROFUNG)"/>
    <property type="match status" value="1"/>
</dbReference>
<dbReference type="EMBL" id="AEAH01000945">
    <property type="protein sequence ID" value="EGH31279.1"/>
    <property type="molecule type" value="Genomic_DNA"/>
</dbReference>
<dbReference type="Proteomes" id="UP000004471">
    <property type="component" value="Unassembled WGS sequence"/>
</dbReference>
<dbReference type="InterPro" id="IPR052052">
    <property type="entry name" value="Polysaccharide_Lyase_9"/>
</dbReference>
<dbReference type="GO" id="GO:0005576">
    <property type="term" value="C:extracellular region"/>
    <property type="evidence" value="ECO:0007669"/>
    <property type="project" value="UniProtKB-SubCell"/>
</dbReference>
<dbReference type="InterPro" id="IPR012334">
    <property type="entry name" value="Pectin_lyas_fold"/>
</dbReference>
<feature type="chain" id="PRO_5003298952" evidence="9">
    <location>
        <begin position="19"/>
        <end position="72"/>
    </location>
</feature>
<evidence type="ECO:0000256" key="1">
    <source>
        <dbReference type="ARBA" id="ARBA00001913"/>
    </source>
</evidence>
<dbReference type="Pfam" id="PF22842">
    <property type="entry name" value="Pel9A-like_beta_helix"/>
    <property type="match status" value="1"/>
</dbReference>
<comment type="cofactor">
    <cofactor evidence="1">
        <name>Ca(2+)</name>
        <dbReference type="ChEBI" id="CHEBI:29108"/>
    </cofactor>
</comment>
<comment type="subcellular location">
    <subcellularLocation>
        <location evidence="2">Secreted</location>
    </subcellularLocation>
</comment>
<dbReference type="HOGENOM" id="CLU_2746216_0_0_6"/>
<proteinExistence type="inferred from homology"/>
<organism evidence="11 12">
    <name type="scientific">Pseudomonas syringae pv. japonica str. M301072</name>
    <dbReference type="NCBI Taxonomy" id="629262"/>
    <lineage>
        <taxon>Bacteria</taxon>
        <taxon>Pseudomonadati</taxon>
        <taxon>Pseudomonadota</taxon>
        <taxon>Gammaproteobacteria</taxon>
        <taxon>Pseudomonadales</taxon>
        <taxon>Pseudomonadaceae</taxon>
        <taxon>Pseudomonas</taxon>
        <taxon>Pseudomonas syringae</taxon>
    </lineage>
</organism>
<dbReference type="SUPFAM" id="SSF51126">
    <property type="entry name" value="Pectin lyase-like"/>
    <property type="match status" value="1"/>
</dbReference>
<evidence type="ECO:0000259" key="10">
    <source>
        <dbReference type="Pfam" id="PF22842"/>
    </source>
</evidence>
<feature type="domain" description="Pel9A-like right handed beta-helix region" evidence="10">
    <location>
        <begin position="12"/>
        <end position="66"/>
    </location>
</feature>
<evidence type="ECO:0000256" key="3">
    <source>
        <dbReference type="ARBA" id="ARBA00022525"/>
    </source>
</evidence>
<dbReference type="Gene3D" id="2.160.20.10">
    <property type="entry name" value="Single-stranded right-handed beta-helix, Pectin lyase-like"/>
    <property type="match status" value="1"/>
</dbReference>
<gene>
    <name evidence="11" type="ORF">PSYJA_20768</name>
</gene>
<evidence type="ECO:0000256" key="9">
    <source>
        <dbReference type="SAM" id="SignalP"/>
    </source>
</evidence>
<evidence type="ECO:0000256" key="7">
    <source>
        <dbReference type="ARBA" id="ARBA00023239"/>
    </source>
</evidence>
<dbReference type="GO" id="GO:0046872">
    <property type="term" value="F:metal ion binding"/>
    <property type="evidence" value="ECO:0007669"/>
    <property type="project" value="UniProtKB-KW"/>
</dbReference>
<comment type="caution">
    <text evidence="11">The sequence shown here is derived from an EMBL/GenBank/DDBJ whole genome shotgun (WGS) entry which is preliminary data.</text>
</comment>
<reference evidence="11 12" key="1">
    <citation type="journal article" date="2011" name="PLoS Pathog.">
        <title>Dynamic evolution of pathogenicity revealed by sequencing and comparative genomics of 19 Pseudomonas syringae isolates.</title>
        <authorList>
            <person name="Baltrus D.A."/>
            <person name="Nishimura M.T."/>
            <person name="Romanchuk A."/>
            <person name="Chang J.H."/>
            <person name="Mukhtar M.S."/>
            <person name="Cherkis K."/>
            <person name="Roach J."/>
            <person name="Grant S.R."/>
            <person name="Jones C.D."/>
            <person name="Dangl J.L."/>
        </authorList>
    </citation>
    <scope>NUCLEOTIDE SEQUENCE [LARGE SCALE GENOMIC DNA]</scope>
    <source>
        <strain evidence="12">M301072PT</strain>
    </source>
</reference>
<dbReference type="PANTHER" id="PTHR40088:SF1">
    <property type="entry name" value="PECTATE LYASE PEL9"/>
    <property type="match status" value="1"/>
</dbReference>
<evidence type="ECO:0000313" key="12">
    <source>
        <dbReference type="Proteomes" id="UP000004471"/>
    </source>
</evidence>
<feature type="non-terminal residue" evidence="11">
    <location>
        <position position="72"/>
    </location>
</feature>